<dbReference type="EMBL" id="CP059567">
    <property type="protein sequence ID" value="QMT41038.1"/>
    <property type="molecule type" value="Genomic_DNA"/>
</dbReference>
<feature type="domain" description="Haemin-degrading HemS/ChuX" evidence="1">
    <location>
        <begin position="207"/>
        <end position="339"/>
    </location>
</feature>
<dbReference type="CDD" id="cd16831">
    <property type="entry name" value="HemS-like_C"/>
    <property type="match status" value="1"/>
</dbReference>
<accession>A0A7D7NCS5</accession>
<dbReference type="GO" id="GO:0006826">
    <property type="term" value="P:iron ion transport"/>
    <property type="evidence" value="ECO:0007669"/>
    <property type="project" value="InterPro"/>
</dbReference>
<dbReference type="CDD" id="cd16830">
    <property type="entry name" value="HemS-like_N"/>
    <property type="match status" value="1"/>
</dbReference>
<dbReference type="Pfam" id="PF05171">
    <property type="entry name" value="HemS"/>
    <property type="match status" value="2"/>
</dbReference>
<sequence>MSYWQQYQTAKAEKNRMYFPREGAEDLGISEGELMADAPSATYLGSNIRDIILQLHRLGQVECILRNSAAVHEKQGVYENVSLNGQSGIALNMGGIDLRIFAKHWHHALAVEDDTRTPPSRSVQFYDEYGMPMQKVFMRDDHQTEAWQALLARFATPGKPEFKVAQHTPVSVPEPLSEEQLAAFHQRWMDLKDVHHFGGILESFGLDRPSAYQQAPEGMAVQVKTAVWEEALNRIREAGLPVMIFVGNRGLVQIQSGKIHHVVRARGYLNILDSKEEGFNLHLQDDALAETWVVRRCIRDGLLTCIEGFDEHRKTVIQIFSLRQEGQVESTVWQEITDGLMQRFRLEQ</sequence>
<dbReference type="RefSeq" id="WP_182122611.1">
    <property type="nucleotide sequence ID" value="NZ_CP059567.1"/>
</dbReference>
<evidence type="ECO:0000313" key="2">
    <source>
        <dbReference type="EMBL" id="QMT41038.1"/>
    </source>
</evidence>
<proteinExistence type="predicted"/>
<evidence type="ECO:0000313" key="3">
    <source>
        <dbReference type="Proteomes" id="UP000514752"/>
    </source>
</evidence>
<dbReference type="SUPFAM" id="SSF144064">
    <property type="entry name" value="Heme iron utilization protein-like"/>
    <property type="match status" value="1"/>
</dbReference>
<dbReference type="Gene3D" id="3.40.1570.10">
    <property type="entry name" value="HemS/ChuS/ChuX like domains"/>
    <property type="match status" value="2"/>
</dbReference>
<dbReference type="KEGG" id="nsg:H3L94_03065"/>
<organism evidence="2 3">
    <name type="scientific">Neisseria shayeganii</name>
    <dbReference type="NCBI Taxonomy" id="607712"/>
    <lineage>
        <taxon>Bacteria</taxon>
        <taxon>Pseudomonadati</taxon>
        <taxon>Pseudomonadota</taxon>
        <taxon>Betaproteobacteria</taxon>
        <taxon>Neisseriales</taxon>
        <taxon>Neisseriaceae</taxon>
        <taxon>Neisseria</taxon>
    </lineage>
</organism>
<dbReference type="InterPro" id="IPR007845">
    <property type="entry name" value="HemS/ChuX_dom"/>
</dbReference>
<dbReference type="InterPro" id="IPR053733">
    <property type="entry name" value="Heme_Transport_Util_sf"/>
</dbReference>
<gene>
    <name evidence="2" type="ORF">H3L94_03065</name>
</gene>
<reference evidence="2 3" key="1">
    <citation type="submission" date="2020-07" db="EMBL/GenBank/DDBJ databases">
        <title>Genomic diversity of species in the Neisseriaceae family.</title>
        <authorList>
            <person name="Vincent A.T."/>
            <person name="Bernet E."/>
            <person name="Veyrier F.J."/>
        </authorList>
    </citation>
    <scope>NUCLEOTIDE SEQUENCE [LARGE SCALE GENOMIC DNA]</scope>
    <source>
        <strain evidence="2 3">DSM 22244</strain>
    </source>
</reference>
<evidence type="ECO:0000259" key="1">
    <source>
        <dbReference type="Pfam" id="PF05171"/>
    </source>
</evidence>
<name>A0A7D7NCS5_9NEIS</name>
<dbReference type="AlphaFoldDB" id="A0A7D7NCS5"/>
<protein>
    <submittedName>
        <fullName evidence="2">Hemin-degrading factor</fullName>
    </submittedName>
</protein>
<dbReference type="Proteomes" id="UP000514752">
    <property type="component" value="Chromosome"/>
</dbReference>
<feature type="domain" description="Haemin-degrading HemS/ChuX" evidence="1">
    <location>
        <begin position="30"/>
        <end position="154"/>
    </location>
</feature>